<dbReference type="Pfam" id="PF00535">
    <property type="entry name" value="Glycos_transf_2"/>
    <property type="match status" value="1"/>
</dbReference>
<feature type="domain" description="Glycosyltransferase 2-like" evidence="1">
    <location>
        <begin position="11"/>
        <end position="137"/>
    </location>
</feature>
<dbReference type="OrthoDB" id="9801954at2"/>
<dbReference type="EMBL" id="AYOZ01000007">
    <property type="protein sequence ID" value="ETI61397.1"/>
    <property type="molecule type" value="Genomic_DNA"/>
</dbReference>
<dbReference type="InterPro" id="IPR029044">
    <property type="entry name" value="Nucleotide-diphossugar_trans"/>
</dbReference>
<dbReference type="AlphaFoldDB" id="W1RWQ2"/>
<keyword evidence="2" id="KW-0808">Transferase</keyword>
<evidence type="ECO:0000313" key="2">
    <source>
        <dbReference type="EMBL" id="ETI61397.1"/>
    </source>
</evidence>
<dbReference type="InterPro" id="IPR001173">
    <property type="entry name" value="Glyco_trans_2-like"/>
</dbReference>
<dbReference type="RefSeq" id="WP_024023308.1">
    <property type="nucleotide sequence ID" value="NZ_AYOZ01000007.1"/>
</dbReference>
<gene>
    <name evidence="2" type="ORF">D104_05690</name>
</gene>
<evidence type="ECO:0000259" key="1">
    <source>
        <dbReference type="Pfam" id="PF00535"/>
    </source>
</evidence>
<dbReference type="SUPFAM" id="SSF53448">
    <property type="entry name" value="Nucleotide-diphospho-sugar transferases"/>
    <property type="match status" value="1"/>
</dbReference>
<dbReference type="STRING" id="1208321.D104_05690"/>
<name>W1RWQ2_9GAMM</name>
<dbReference type="PATRIC" id="fig|1208321.3.peg.1131"/>
<evidence type="ECO:0000313" key="3">
    <source>
        <dbReference type="Proteomes" id="UP000018857"/>
    </source>
</evidence>
<dbReference type="GO" id="GO:0016740">
    <property type="term" value="F:transferase activity"/>
    <property type="evidence" value="ECO:0007669"/>
    <property type="project" value="UniProtKB-KW"/>
</dbReference>
<dbReference type="Proteomes" id="UP000018857">
    <property type="component" value="Unassembled WGS sequence"/>
</dbReference>
<dbReference type="eggNOG" id="COG1216">
    <property type="taxonomic scope" value="Bacteria"/>
</dbReference>
<proteinExistence type="predicted"/>
<sequence length="294" mass="34144">MEGKNKPKIAVLLAAYNGMEWIEEQIISIFAQKNVDITLFVSVDLSTDGTELWVENLAKTTTNVVFLPYGERFGGAGANFYRLIRDVDFTKFDCIAFSDQDDIWLNGKLDRACSLISSQKCDVYSSDVIAFWSDGKRQLIKKSYPQKKYDYFFEAAGPGCTYVFNIHSALAFQKFVKKVANLAESVSLHDWLAYAFCRQNGFNWVIDDQPLMLYRQHDNNQVGINDGIKAYKKRLDLIKRHWYRDQVNTISGLVFPSFSLKLNSYFFRMANSFLFRRRLRDRVILMILIFIAFY</sequence>
<keyword evidence="3" id="KW-1185">Reference proteome</keyword>
<protein>
    <submittedName>
        <fullName evidence="2">Glycosyl transferase</fullName>
    </submittedName>
</protein>
<organism evidence="2 3">
    <name type="scientific">Marinomonas profundimaris</name>
    <dbReference type="NCBI Taxonomy" id="1208321"/>
    <lineage>
        <taxon>Bacteria</taxon>
        <taxon>Pseudomonadati</taxon>
        <taxon>Pseudomonadota</taxon>
        <taxon>Gammaproteobacteria</taxon>
        <taxon>Oceanospirillales</taxon>
        <taxon>Oceanospirillaceae</taxon>
        <taxon>Marinomonas</taxon>
    </lineage>
</organism>
<comment type="caution">
    <text evidence="2">The sequence shown here is derived from an EMBL/GenBank/DDBJ whole genome shotgun (WGS) entry which is preliminary data.</text>
</comment>
<accession>W1RWQ2</accession>
<reference evidence="2 3" key="1">
    <citation type="journal article" date="2014" name="Genome Announc.">
        <title>Draft Genome Sequence of Marinomonas sp. Strain D104, a Polycyclic Aromatic Hydrocarbon-Degrading Bacterium from the Deep-Sea Sediment of the Arctic Ocean.</title>
        <authorList>
            <person name="Dong C."/>
            <person name="Bai X."/>
            <person name="Lai Q."/>
            <person name="Xie Y."/>
            <person name="Chen X."/>
            <person name="Shao Z."/>
        </authorList>
    </citation>
    <scope>NUCLEOTIDE SEQUENCE [LARGE SCALE GENOMIC DNA]</scope>
    <source>
        <strain evidence="2 3">D104</strain>
    </source>
</reference>
<dbReference type="Gene3D" id="3.90.550.10">
    <property type="entry name" value="Spore Coat Polysaccharide Biosynthesis Protein SpsA, Chain A"/>
    <property type="match status" value="1"/>
</dbReference>